<dbReference type="GO" id="GO:0070403">
    <property type="term" value="F:NAD+ binding"/>
    <property type="evidence" value="ECO:0007669"/>
    <property type="project" value="InterPro"/>
</dbReference>
<dbReference type="GO" id="GO:0004165">
    <property type="term" value="F:delta(3)-delta(2)-enoyl-CoA isomerase activity"/>
    <property type="evidence" value="ECO:0007669"/>
    <property type="project" value="UniProtKB-EC"/>
</dbReference>
<dbReference type="SUPFAM" id="SSF51735">
    <property type="entry name" value="NAD(P)-binding Rossmann-fold domains"/>
    <property type="match status" value="1"/>
</dbReference>
<dbReference type="InterPro" id="IPR008927">
    <property type="entry name" value="6-PGluconate_DH-like_C_sf"/>
</dbReference>
<dbReference type="CDD" id="cd06558">
    <property type="entry name" value="crotonase-like"/>
    <property type="match status" value="1"/>
</dbReference>
<dbReference type="Pfam" id="PF00378">
    <property type="entry name" value="ECH_1"/>
    <property type="match status" value="1"/>
</dbReference>
<keyword evidence="15" id="KW-0511">Multifunctional enzyme</keyword>
<dbReference type="FunFam" id="1.10.1040.50:FF:000004">
    <property type="entry name" value="Peroxisomal fatty acid beta-oxidation multifunctional protein"/>
    <property type="match status" value="1"/>
</dbReference>
<feature type="domain" description="3-hydroxyacyl-CoA dehydrogenase NAD binding" evidence="21">
    <location>
        <begin position="317"/>
        <end position="499"/>
    </location>
</feature>
<dbReference type="Pfam" id="PF00725">
    <property type="entry name" value="3HCDH"/>
    <property type="match status" value="1"/>
</dbReference>
<comment type="subunit">
    <text evidence="7">Monomer.</text>
</comment>
<comment type="catalytic activity">
    <reaction evidence="16">
        <text>(3S)-3-hydroxybutanoyl-CoA = (3R)-3-hydroxybutanoyl-CoA</text>
        <dbReference type="Rhea" id="RHEA:21760"/>
        <dbReference type="ChEBI" id="CHEBI:57315"/>
        <dbReference type="ChEBI" id="CHEBI:57316"/>
        <dbReference type="EC" id="5.1.2.3"/>
    </reaction>
</comment>
<dbReference type="GO" id="GO:0008692">
    <property type="term" value="F:3-hydroxybutyryl-CoA epimerase activity"/>
    <property type="evidence" value="ECO:0007669"/>
    <property type="project" value="UniProtKB-EC"/>
</dbReference>
<keyword evidence="11" id="KW-0443">Lipid metabolism</keyword>
<evidence type="ECO:0000256" key="19">
    <source>
        <dbReference type="SAM" id="Coils"/>
    </source>
</evidence>
<keyword evidence="8" id="KW-0276">Fatty acid metabolism</keyword>
<keyword evidence="10" id="KW-0520">NAD</keyword>
<feature type="domain" description="3-hydroxyacyl-CoA dehydrogenase C-terminal" evidence="20">
    <location>
        <begin position="502"/>
        <end position="595"/>
    </location>
</feature>
<dbReference type="Pfam" id="PF02737">
    <property type="entry name" value="3HCDH_N"/>
    <property type="match status" value="1"/>
</dbReference>
<dbReference type="InterPro" id="IPR006108">
    <property type="entry name" value="3HC_DH_C"/>
</dbReference>
<feature type="coiled-coil region" evidence="19">
    <location>
        <begin position="354"/>
        <end position="381"/>
    </location>
</feature>
<comment type="catalytic activity">
    <reaction evidence="2">
        <text>a (3E)-enoyl-CoA = a 4-saturated (2E)-enoyl-CoA</text>
        <dbReference type="Rhea" id="RHEA:45228"/>
        <dbReference type="ChEBI" id="CHEBI:58521"/>
        <dbReference type="ChEBI" id="CHEBI:85097"/>
        <dbReference type="EC" id="5.3.3.8"/>
    </reaction>
</comment>
<dbReference type="SUPFAM" id="SSF52096">
    <property type="entry name" value="ClpP/crotonase"/>
    <property type="match status" value="1"/>
</dbReference>
<organism evidence="22">
    <name type="scientific">Picocystis salinarum</name>
    <dbReference type="NCBI Taxonomy" id="88271"/>
    <lineage>
        <taxon>Eukaryota</taxon>
        <taxon>Viridiplantae</taxon>
        <taxon>Chlorophyta</taxon>
        <taxon>Picocystophyceae</taxon>
        <taxon>Picocystales</taxon>
        <taxon>Picocystaceae</taxon>
        <taxon>Picocystis</taxon>
    </lineage>
</organism>
<accession>A0A7S3XDV3</accession>
<comment type="catalytic activity">
    <reaction evidence="17">
        <text>a (3S)-3-hydroxyacyl-CoA = a (2E)-enoyl-CoA + H2O</text>
        <dbReference type="Rhea" id="RHEA:16105"/>
        <dbReference type="ChEBI" id="CHEBI:15377"/>
        <dbReference type="ChEBI" id="CHEBI:57318"/>
        <dbReference type="ChEBI" id="CHEBI:58856"/>
        <dbReference type="EC" id="4.2.1.17"/>
    </reaction>
</comment>
<protein>
    <recommendedName>
        <fullName evidence="23">3-hydroxyacyl-CoA dehydrogenase</fullName>
    </recommendedName>
</protein>
<comment type="catalytic activity">
    <reaction evidence="18">
        <text>a 4-saturated-(3S)-3-hydroxyacyl-CoA = a (3E)-enoyl-CoA + H2O</text>
        <dbReference type="Rhea" id="RHEA:20724"/>
        <dbReference type="ChEBI" id="CHEBI:15377"/>
        <dbReference type="ChEBI" id="CHEBI:58521"/>
        <dbReference type="ChEBI" id="CHEBI:137480"/>
        <dbReference type="EC" id="4.2.1.17"/>
    </reaction>
</comment>
<keyword evidence="12" id="KW-0576">Peroxisome</keyword>
<evidence type="ECO:0000256" key="1">
    <source>
        <dbReference type="ARBA" id="ARBA00000452"/>
    </source>
</evidence>
<dbReference type="EMBL" id="HBIS01004381">
    <property type="protein sequence ID" value="CAE0610159.1"/>
    <property type="molecule type" value="Transcribed_RNA"/>
</dbReference>
<dbReference type="InterPro" id="IPR001753">
    <property type="entry name" value="Enoyl-CoA_hydra/iso"/>
</dbReference>
<dbReference type="GO" id="GO:0004300">
    <property type="term" value="F:enoyl-CoA hydratase activity"/>
    <property type="evidence" value="ECO:0007669"/>
    <property type="project" value="UniProtKB-EC"/>
</dbReference>
<dbReference type="AlphaFoldDB" id="A0A7S3XDV3"/>
<comment type="subcellular location">
    <subcellularLocation>
        <location evidence="3">Peroxisome</location>
    </subcellularLocation>
</comment>
<evidence type="ECO:0000256" key="11">
    <source>
        <dbReference type="ARBA" id="ARBA00023098"/>
    </source>
</evidence>
<dbReference type="GO" id="GO:0006635">
    <property type="term" value="P:fatty acid beta-oxidation"/>
    <property type="evidence" value="ECO:0007669"/>
    <property type="project" value="UniProtKB-UniPathway"/>
</dbReference>
<dbReference type="InterPro" id="IPR029045">
    <property type="entry name" value="ClpP/crotonase-like_dom_sf"/>
</dbReference>
<evidence type="ECO:0000259" key="20">
    <source>
        <dbReference type="Pfam" id="PF00725"/>
    </source>
</evidence>
<proteinExistence type="inferred from homology"/>
<dbReference type="UniPathway" id="UPA00659"/>
<evidence type="ECO:0000256" key="8">
    <source>
        <dbReference type="ARBA" id="ARBA00022832"/>
    </source>
</evidence>
<dbReference type="FunFam" id="3.40.50.720:FF:000009">
    <property type="entry name" value="Fatty oxidation complex, alpha subunit"/>
    <property type="match status" value="1"/>
</dbReference>
<gene>
    <name evidence="22" type="ORF">PSAL00342_LOCUS3982</name>
</gene>
<dbReference type="PANTHER" id="PTHR23309">
    <property type="entry name" value="3-HYDROXYACYL-COA DEHYROGENASE"/>
    <property type="match status" value="1"/>
</dbReference>
<keyword evidence="19" id="KW-0175">Coiled coil</keyword>
<evidence type="ECO:0000313" key="22">
    <source>
        <dbReference type="EMBL" id="CAE0610159.1"/>
    </source>
</evidence>
<evidence type="ECO:0000256" key="6">
    <source>
        <dbReference type="ARBA" id="ARBA00008750"/>
    </source>
</evidence>
<evidence type="ECO:0000256" key="17">
    <source>
        <dbReference type="ARBA" id="ARBA00023709"/>
    </source>
</evidence>
<evidence type="ECO:0000256" key="7">
    <source>
        <dbReference type="ARBA" id="ARBA00011245"/>
    </source>
</evidence>
<dbReference type="SUPFAM" id="SSF48179">
    <property type="entry name" value="6-phosphogluconate dehydrogenase C-terminal domain-like"/>
    <property type="match status" value="2"/>
</dbReference>
<dbReference type="Gene3D" id="3.90.226.10">
    <property type="entry name" value="2-enoyl-CoA Hydratase, Chain A, domain 1"/>
    <property type="match status" value="1"/>
</dbReference>
<evidence type="ECO:0000256" key="9">
    <source>
        <dbReference type="ARBA" id="ARBA00023002"/>
    </source>
</evidence>
<evidence type="ECO:0000256" key="2">
    <source>
        <dbReference type="ARBA" id="ARBA00000765"/>
    </source>
</evidence>
<keyword evidence="9" id="KW-0560">Oxidoreductase</keyword>
<comment type="similarity">
    <text evidence="6">In the N-terminal section; belongs to the enoyl-CoA hydratase/isomerase family.</text>
</comment>
<evidence type="ECO:0000256" key="15">
    <source>
        <dbReference type="ARBA" id="ARBA00023268"/>
    </source>
</evidence>
<evidence type="ECO:0000256" key="10">
    <source>
        <dbReference type="ARBA" id="ARBA00023027"/>
    </source>
</evidence>
<keyword evidence="13" id="KW-0413">Isomerase</keyword>
<name>A0A7S3XDV3_9CHLO</name>
<dbReference type="Gene3D" id="1.10.1040.50">
    <property type="match status" value="1"/>
</dbReference>
<dbReference type="InterPro" id="IPR006180">
    <property type="entry name" value="3-OHacyl-CoA_DH_CS"/>
</dbReference>
<evidence type="ECO:0000259" key="21">
    <source>
        <dbReference type="Pfam" id="PF02737"/>
    </source>
</evidence>
<dbReference type="InterPro" id="IPR036291">
    <property type="entry name" value="NAD(P)-bd_dom_sf"/>
</dbReference>
<evidence type="ECO:0000256" key="3">
    <source>
        <dbReference type="ARBA" id="ARBA00004275"/>
    </source>
</evidence>
<comment type="catalytic activity">
    <reaction evidence="1">
        <text>a (3Z)-enoyl-CoA = a 4-saturated (2E)-enoyl-CoA</text>
        <dbReference type="Rhea" id="RHEA:45900"/>
        <dbReference type="ChEBI" id="CHEBI:85097"/>
        <dbReference type="ChEBI" id="CHEBI:85489"/>
        <dbReference type="EC" id="5.3.3.8"/>
    </reaction>
</comment>
<comment type="similarity">
    <text evidence="5">In the central section; belongs to the 3-hydroxyacyl-CoA dehydrogenase family.</text>
</comment>
<evidence type="ECO:0008006" key="23">
    <source>
        <dbReference type="Google" id="ProtNLM"/>
    </source>
</evidence>
<evidence type="ECO:0000256" key="13">
    <source>
        <dbReference type="ARBA" id="ARBA00023235"/>
    </source>
</evidence>
<evidence type="ECO:0000256" key="14">
    <source>
        <dbReference type="ARBA" id="ARBA00023239"/>
    </source>
</evidence>
<evidence type="ECO:0000256" key="16">
    <source>
        <dbReference type="ARBA" id="ARBA00023701"/>
    </source>
</evidence>
<dbReference type="InterPro" id="IPR006176">
    <property type="entry name" value="3-OHacyl-CoA_DH_NAD-bd"/>
</dbReference>
<evidence type="ECO:0000256" key="4">
    <source>
        <dbReference type="ARBA" id="ARBA00005005"/>
    </source>
</evidence>
<dbReference type="Gene3D" id="3.40.50.720">
    <property type="entry name" value="NAD(P)-binding Rossmann-like Domain"/>
    <property type="match status" value="1"/>
</dbReference>
<dbReference type="GO" id="GO:0005777">
    <property type="term" value="C:peroxisome"/>
    <property type="evidence" value="ECO:0007669"/>
    <property type="project" value="UniProtKB-SubCell"/>
</dbReference>
<keyword evidence="14" id="KW-0456">Lyase</keyword>
<evidence type="ECO:0000256" key="18">
    <source>
        <dbReference type="ARBA" id="ARBA00023717"/>
    </source>
</evidence>
<evidence type="ECO:0000256" key="5">
    <source>
        <dbReference type="ARBA" id="ARBA00007005"/>
    </source>
</evidence>
<comment type="pathway">
    <text evidence="4">Lipid metabolism; fatty acid beta-oxidation.</text>
</comment>
<sequence length="740" mass="80718">MDVHVHVKNSGVAVVTLIHPPVNALHPKLLAMLFRKIEQLHANEKVRAIVLRGKGSTFSAGFDVSNFQQDQKKGNGRKNGPTVDAGNVQKEIEDTLENGKAPVVALVEGTALGGGLELAMACAARVAVKGAKLGLPELQLGILPGFGGTQRMPRLAGLDTAIEAMLTSKPLTCQESHGVGLVDKVCKDEQEALQMAEELAIQIANGKAARCSALYRNDRLPPIQEALRILDAARKMPVARMPHAQLCLDAIETGLLHGAREGLKKESLVFSQARSLPIHHALVHFFFAQRGTKKLTLMANKETPTLQQYHPKNIQVVGVIGGGLMGAGIATSLVVTGIKVLLKEVNDQALQAGMKRVHANIESMKRKVSNQEHARASLEAAKQNLVGVQDFKMFKDCDMVIEAVIENLELKQAIFADFEKACRQDCILATNTSTIDLQLIGKKCSTSTRKRILGAHFFSPAQIMKLLEIVKTQETDGQYVQDTIALSAKIKKVPIVVGNCTGFAVNRVFFPYTMAGCLLVDMGLDPYMVDKAIAGFGMPMGPFRLADLVGIDIGLHVGKNFVDSFPERVYVSTLLQRMHESGRLGEKSGKGFYKYDLKLSSRKALPDVAGLTETLQRSRKDSGIPEQKMKTLKLSPEVIVEMIFFPIVNEACRVISEGIVDKPGDIDAASVLAMGFPPYRGGLIWWADHEKGSKYIHKRLEELASEFPVQSGFFKPCEYLRTCAERGRDIGTGLHVGPKL</sequence>
<evidence type="ECO:0000256" key="12">
    <source>
        <dbReference type="ARBA" id="ARBA00023140"/>
    </source>
</evidence>
<dbReference type="PROSITE" id="PS00067">
    <property type="entry name" value="3HCDH"/>
    <property type="match status" value="1"/>
</dbReference>
<dbReference type="GO" id="GO:0003857">
    <property type="term" value="F:(3S)-3-hydroxyacyl-CoA dehydrogenase (NAD+) activity"/>
    <property type="evidence" value="ECO:0007669"/>
    <property type="project" value="TreeGrafter"/>
</dbReference>
<dbReference type="PANTHER" id="PTHR23309:SF49">
    <property type="entry name" value="PEROXISOMAL BIFUNCTIONAL ENZYME"/>
    <property type="match status" value="1"/>
</dbReference>
<reference evidence="22" key="1">
    <citation type="submission" date="2021-01" db="EMBL/GenBank/DDBJ databases">
        <authorList>
            <person name="Corre E."/>
            <person name="Pelletier E."/>
            <person name="Niang G."/>
            <person name="Scheremetjew M."/>
            <person name="Finn R."/>
            <person name="Kale V."/>
            <person name="Holt S."/>
            <person name="Cochrane G."/>
            <person name="Meng A."/>
            <person name="Brown T."/>
            <person name="Cohen L."/>
        </authorList>
    </citation>
    <scope>NUCLEOTIDE SEQUENCE</scope>
    <source>
        <strain evidence="22">CCMP1897</strain>
    </source>
</reference>